<dbReference type="EnsemblMetazoa" id="GAUT003294-RA">
    <property type="protein sequence ID" value="GAUT003294-PA"/>
    <property type="gene ID" value="GAUT003294"/>
</dbReference>
<organism evidence="1 2">
    <name type="scientific">Glossina austeni</name>
    <name type="common">Savannah tsetse fly</name>
    <dbReference type="NCBI Taxonomy" id="7395"/>
    <lineage>
        <taxon>Eukaryota</taxon>
        <taxon>Metazoa</taxon>
        <taxon>Ecdysozoa</taxon>
        <taxon>Arthropoda</taxon>
        <taxon>Hexapoda</taxon>
        <taxon>Insecta</taxon>
        <taxon>Pterygota</taxon>
        <taxon>Neoptera</taxon>
        <taxon>Endopterygota</taxon>
        <taxon>Diptera</taxon>
        <taxon>Brachycera</taxon>
        <taxon>Muscomorpha</taxon>
        <taxon>Hippoboscoidea</taxon>
        <taxon>Glossinidae</taxon>
        <taxon>Glossina</taxon>
    </lineage>
</organism>
<proteinExistence type="predicted"/>
<name>A0A1A9UFL2_GLOAU</name>
<evidence type="ECO:0000313" key="1">
    <source>
        <dbReference type="EnsemblMetazoa" id="GAUT003294-PA"/>
    </source>
</evidence>
<reference evidence="1" key="1">
    <citation type="submission" date="2020-05" db="UniProtKB">
        <authorList>
            <consortium name="EnsemblMetazoa"/>
        </authorList>
    </citation>
    <scope>IDENTIFICATION</scope>
    <source>
        <strain evidence="1">TTRI</strain>
    </source>
</reference>
<dbReference type="VEuPathDB" id="VectorBase:GAUT003294"/>
<sequence>MYKINNATSYYHLVAHLPILSTAMAFAVPTVVDTIANMWPQNNANSYNSTSLSSPSRYMNAFQFPCFFPLFCQRSHCVIGSVIGDITVQANYAEHKFVKQCDESQAKN</sequence>
<dbReference type="AlphaFoldDB" id="A0A1A9UFL2"/>
<keyword evidence="2" id="KW-1185">Reference proteome</keyword>
<evidence type="ECO:0000313" key="2">
    <source>
        <dbReference type="Proteomes" id="UP000078200"/>
    </source>
</evidence>
<accession>A0A1A9UFL2</accession>
<protein>
    <submittedName>
        <fullName evidence="1">Uncharacterized protein</fullName>
    </submittedName>
</protein>
<dbReference type="Proteomes" id="UP000078200">
    <property type="component" value="Unassembled WGS sequence"/>
</dbReference>